<dbReference type="PROSITE" id="PS50158">
    <property type="entry name" value="ZF_CCHC"/>
    <property type="match status" value="1"/>
</dbReference>
<dbReference type="InterPro" id="IPR053253">
    <property type="entry name" value="Sex_diff_modulator"/>
</dbReference>
<sequence>MATLPFPPDPSYPLTISSTPDASSHSSTSPTPETTPIPAANHLSSSPASAGPSACGGRSKAQRWCEDGAAGAAGVGAVPAHAAGAGVVPVGAGVVPAGAGVVPAAVGVAPSQNRRSYRDALVSSQRPVSRVAVVSAGGGWETVQSRRGRRLARRPPQPEPRPVPVDLRGRCFNCFSADHRAARCSNRVRCFFCRRRGHRVSECPRRQTNLVALQTNLAAPVAAPVRRLVWRPISKETSAAVSGADHAMAGAGGDHAMAGGSTLGGSDVAISGKRRTRRGQRKRRAGTGGGLGGDPLLLSSGNLSPAAQDGPRPVRFIGRSRMIDRAELELRHALIVSVVGQEGTGCATEVREALASRFGLDADALRLRRAAPGSFIVLFPSEELAGRVFSGGPSLFVPPLRLHIKRWTRQAFASGGSVLSSLIDVELRGIPAHLWGLETAEGLHPDSTSGEDLSVIRLSAWCRSPVELPEVLDLHAVEPAVPDEDEVWIPRSLVFPVFVKIIGPEGVLVEEQLQPPPSDPSDDEPEQSRRARRVQRLGDQASLPRTSVHSRLGPRLHSSSTRVGPSDDVELLDALMDNSDDVAASVSSDSLAEPVDAPTLPCAAVEKLAAPGVLALCDVVVPVYSPDGASADLAAELREDSLLAVSCVVNTSSARWNLKPPVFKVYSRRLRPSILDDQDGPLVQSGLDNSMVISSPLCEFQCLVTKPVDALLPTPQIPKRRKKPLPSNFIPRRSRRVAKFPPELGSEAAAQDGSNYAELFVSGLSSVHIAALAALFGWTVLVAFEPDCFEPAIELPVSEEQQDKDDDGYKKKSRMDDNGDQVIKKQTSAVNSSSSPSNQENGGPVPMQTTSFSLLASLSSVGVTNSPPRTEGLSATLSHLPLSLIGCHSVHLAGINPEHQKQGSDMIQEQVGTGAGTVIAEGVNNDVFAAATTTMEKLEVSKADQRIEGTVQLVQHSAKR</sequence>
<reference evidence="2" key="1">
    <citation type="submission" date="2015-12" db="EMBL/GenBank/DDBJ databases">
        <title>Update maize B73 reference genome by single molecule sequencing technologies.</title>
        <authorList>
            <consortium name="Maize Genome Sequencing Project"/>
            <person name="Ware D."/>
        </authorList>
    </citation>
    <scope>NUCLEOTIDE SEQUENCE</scope>
    <source>
        <tissue evidence="2">Seedling</tissue>
    </source>
</reference>
<feature type="region of interest" description="Disordered" evidence="1">
    <location>
        <begin position="1"/>
        <end position="60"/>
    </location>
</feature>
<name>A0A1D6IV43_MAIZE</name>
<dbReference type="AlphaFoldDB" id="A0A1D6IV43"/>
<feature type="compositionally biased region" description="Basic and acidic residues" evidence="1">
    <location>
        <begin position="807"/>
        <end position="817"/>
    </location>
</feature>
<dbReference type="PaxDb" id="4577-AC210050.3_FGP006"/>
<feature type="compositionally biased region" description="Pro residues" evidence="1">
    <location>
        <begin position="1"/>
        <end position="11"/>
    </location>
</feature>
<dbReference type="InterPro" id="IPR001878">
    <property type="entry name" value="Znf_CCHC"/>
</dbReference>
<feature type="region of interest" description="Disordered" evidence="1">
    <location>
        <begin position="143"/>
        <end position="162"/>
    </location>
</feature>
<dbReference type="OMA" id="VWEMETA"/>
<dbReference type="SUPFAM" id="SSF57756">
    <property type="entry name" value="Retrovirus zinc finger-like domains"/>
    <property type="match status" value="1"/>
</dbReference>
<dbReference type="GO" id="GO:0003676">
    <property type="term" value="F:nucleic acid binding"/>
    <property type="evidence" value="ECO:0007669"/>
    <property type="project" value="InterPro"/>
</dbReference>
<evidence type="ECO:0000256" key="1">
    <source>
        <dbReference type="SAM" id="MobiDB-lite"/>
    </source>
</evidence>
<dbReference type="InParanoid" id="A0A1D6IV43"/>
<feature type="region of interest" description="Disordered" evidence="1">
    <location>
        <begin position="511"/>
        <end position="565"/>
    </location>
</feature>
<organism evidence="2">
    <name type="scientific">Zea mays</name>
    <name type="common">Maize</name>
    <dbReference type="NCBI Taxonomy" id="4577"/>
    <lineage>
        <taxon>Eukaryota</taxon>
        <taxon>Viridiplantae</taxon>
        <taxon>Streptophyta</taxon>
        <taxon>Embryophyta</taxon>
        <taxon>Tracheophyta</taxon>
        <taxon>Spermatophyta</taxon>
        <taxon>Magnoliopsida</taxon>
        <taxon>Liliopsida</taxon>
        <taxon>Poales</taxon>
        <taxon>Poaceae</taxon>
        <taxon>PACMAD clade</taxon>
        <taxon>Panicoideae</taxon>
        <taxon>Andropogonodae</taxon>
        <taxon>Andropogoneae</taxon>
        <taxon>Tripsacinae</taxon>
        <taxon>Zea</taxon>
    </lineage>
</organism>
<evidence type="ECO:0000313" key="2">
    <source>
        <dbReference type="EMBL" id="AQK39879.1"/>
    </source>
</evidence>
<dbReference type="PANTHER" id="PTHR33087">
    <property type="entry name" value="OS07G0539200 PROTEIN"/>
    <property type="match status" value="1"/>
</dbReference>
<dbReference type="EMBL" id="CM000786">
    <property type="protein sequence ID" value="AQK39879.1"/>
    <property type="molecule type" value="Genomic_DNA"/>
</dbReference>
<dbReference type="ExpressionAtlas" id="A0A1D6IV43">
    <property type="expression patterns" value="baseline and differential"/>
</dbReference>
<feature type="region of interest" description="Disordered" evidence="1">
    <location>
        <begin position="262"/>
        <end position="311"/>
    </location>
</feature>
<feature type="region of interest" description="Disordered" evidence="1">
    <location>
        <begin position="795"/>
        <end position="849"/>
    </location>
</feature>
<dbReference type="Gene3D" id="4.10.60.10">
    <property type="entry name" value="Zinc finger, CCHC-type"/>
    <property type="match status" value="1"/>
</dbReference>
<protein>
    <submittedName>
        <fullName evidence="2">Uncharacterized protein</fullName>
    </submittedName>
</protein>
<dbReference type="STRING" id="4577.A0A1D6IV43"/>
<feature type="compositionally biased region" description="Low complexity" evidence="1">
    <location>
        <begin position="17"/>
        <end position="59"/>
    </location>
</feature>
<gene>
    <name evidence="2" type="ORF">ZEAMMB73_Zm00001d023716</name>
</gene>
<feature type="compositionally biased region" description="Basic residues" evidence="1">
    <location>
        <begin position="272"/>
        <end position="285"/>
    </location>
</feature>
<dbReference type="InterPro" id="IPR036875">
    <property type="entry name" value="Znf_CCHC_sf"/>
</dbReference>
<feature type="compositionally biased region" description="Low complexity" evidence="1">
    <location>
        <begin position="294"/>
        <end position="304"/>
    </location>
</feature>
<proteinExistence type="predicted"/>
<accession>A0A1D6IV43</accession>
<dbReference type="GO" id="GO:0008270">
    <property type="term" value="F:zinc ion binding"/>
    <property type="evidence" value="ECO:0007669"/>
    <property type="project" value="InterPro"/>
</dbReference>
<dbReference type="SMART" id="SM00343">
    <property type="entry name" value="ZnF_C2HC"/>
    <property type="match status" value="2"/>
</dbReference>
<dbReference type="PANTHER" id="PTHR33087:SF51">
    <property type="entry name" value="CCHC-TYPE DOMAIN-CONTAINING PROTEIN"/>
    <property type="match status" value="1"/>
</dbReference>